<dbReference type="EnsemblPlants" id="Pp3c2_30280V3.2">
    <property type="protein sequence ID" value="Pp3c2_30280V3.2"/>
    <property type="gene ID" value="Pp3c2_30280"/>
</dbReference>
<evidence type="ECO:0000313" key="1">
    <source>
        <dbReference type="EMBL" id="PNR60633.1"/>
    </source>
</evidence>
<dbReference type="GeneID" id="112279188"/>
<dbReference type="OrthoDB" id="1965351at2759"/>
<dbReference type="Proteomes" id="UP000006727">
    <property type="component" value="Chromosome 2"/>
</dbReference>
<dbReference type="RefSeq" id="XP_024369150.1">
    <property type="nucleotide sequence ID" value="XM_024513382.2"/>
</dbReference>
<dbReference type="Gramene" id="Pp3c2_30280V3.1">
    <property type="protein sequence ID" value="Pp3c2_30280V3.1"/>
    <property type="gene ID" value="Pp3c2_30280"/>
</dbReference>
<evidence type="ECO:0000313" key="2">
    <source>
        <dbReference type="EnsemblPlants" id="Pp3c2_30280V3.1"/>
    </source>
</evidence>
<dbReference type="EnsemblPlants" id="Pp3c2_30280V3.1">
    <property type="protein sequence ID" value="Pp3c2_30280V3.1"/>
    <property type="gene ID" value="Pp3c2_30280"/>
</dbReference>
<proteinExistence type="predicted"/>
<accession>A0A2K1L3P0</accession>
<keyword evidence="3" id="KW-1185">Reference proteome</keyword>
<dbReference type="EMBL" id="ABEU02000002">
    <property type="protein sequence ID" value="PNR60633.1"/>
    <property type="molecule type" value="Genomic_DNA"/>
</dbReference>
<name>A0A2K1L3P0_PHYPA</name>
<organism evidence="1">
    <name type="scientific">Physcomitrium patens</name>
    <name type="common">Spreading-leaved earth moss</name>
    <name type="synonym">Physcomitrella patens</name>
    <dbReference type="NCBI Taxonomy" id="3218"/>
    <lineage>
        <taxon>Eukaryota</taxon>
        <taxon>Viridiplantae</taxon>
        <taxon>Streptophyta</taxon>
        <taxon>Embryophyta</taxon>
        <taxon>Bryophyta</taxon>
        <taxon>Bryophytina</taxon>
        <taxon>Bryopsida</taxon>
        <taxon>Funariidae</taxon>
        <taxon>Funariales</taxon>
        <taxon>Funariaceae</taxon>
        <taxon>Physcomitrium</taxon>
    </lineage>
</organism>
<reference evidence="1 3" key="2">
    <citation type="journal article" date="2018" name="Plant J.">
        <title>The Physcomitrella patens chromosome-scale assembly reveals moss genome structure and evolution.</title>
        <authorList>
            <person name="Lang D."/>
            <person name="Ullrich K.K."/>
            <person name="Murat F."/>
            <person name="Fuchs J."/>
            <person name="Jenkins J."/>
            <person name="Haas F.B."/>
            <person name="Piednoel M."/>
            <person name="Gundlach H."/>
            <person name="Van Bel M."/>
            <person name="Meyberg R."/>
            <person name="Vives C."/>
            <person name="Morata J."/>
            <person name="Symeonidi A."/>
            <person name="Hiss M."/>
            <person name="Muchero W."/>
            <person name="Kamisugi Y."/>
            <person name="Saleh O."/>
            <person name="Blanc G."/>
            <person name="Decker E.L."/>
            <person name="van Gessel N."/>
            <person name="Grimwood J."/>
            <person name="Hayes R.D."/>
            <person name="Graham S.W."/>
            <person name="Gunter L.E."/>
            <person name="McDaniel S.F."/>
            <person name="Hoernstein S.N.W."/>
            <person name="Larsson A."/>
            <person name="Li F.W."/>
            <person name="Perroud P.F."/>
            <person name="Phillips J."/>
            <person name="Ranjan P."/>
            <person name="Rokshar D.S."/>
            <person name="Rothfels C.J."/>
            <person name="Schneider L."/>
            <person name="Shu S."/>
            <person name="Stevenson D.W."/>
            <person name="Thummler F."/>
            <person name="Tillich M."/>
            <person name="Villarreal Aguilar J.C."/>
            <person name="Widiez T."/>
            <person name="Wong G.K."/>
            <person name="Wymore A."/>
            <person name="Zhang Y."/>
            <person name="Zimmer A.D."/>
            <person name="Quatrano R.S."/>
            <person name="Mayer K.F.X."/>
            <person name="Goodstein D."/>
            <person name="Casacuberta J.M."/>
            <person name="Vandepoele K."/>
            <person name="Reski R."/>
            <person name="Cuming A.C."/>
            <person name="Tuskan G.A."/>
            <person name="Maumus F."/>
            <person name="Salse J."/>
            <person name="Schmutz J."/>
            <person name="Rensing S.A."/>
        </authorList>
    </citation>
    <scope>NUCLEOTIDE SEQUENCE [LARGE SCALE GENOMIC DNA]</scope>
    <source>
        <strain evidence="2 3">cv. Gransden 2004</strain>
    </source>
</reference>
<reference evidence="1 3" key="1">
    <citation type="journal article" date="2008" name="Science">
        <title>The Physcomitrella genome reveals evolutionary insights into the conquest of land by plants.</title>
        <authorList>
            <person name="Rensing S."/>
            <person name="Lang D."/>
            <person name="Zimmer A."/>
            <person name="Terry A."/>
            <person name="Salamov A."/>
            <person name="Shapiro H."/>
            <person name="Nishiyama T."/>
            <person name="Perroud P.-F."/>
            <person name="Lindquist E."/>
            <person name="Kamisugi Y."/>
            <person name="Tanahashi T."/>
            <person name="Sakakibara K."/>
            <person name="Fujita T."/>
            <person name="Oishi K."/>
            <person name="Shin-I T."/>
            <person name="Kuroki Y."/>
            <person name="Toyoda A."/>
            <person name="Suzuki Y."/>
            <person name="Hashimoto A."/>
            <person name="Yamaguchi K."/>
            <person name="Sugano A."/>
            <person name="Kohara Y."/>
            <person name="Fujiyama A."/>
            <person name="Anterola A."/>
            <person name="Aoki S."/>
            <person name="Ashton N."/>
            <person name="Barbazuk W.B."/>
            <person name="Barker E."/>
            <person name="Bennetzen J."/>
            <person name="Bezanilla M."/>
            <person name="Blankenship R."/>
            <person name="Cho S.H."/>
            <person name="Dutcher S."/>
            <person name="Estelle M."/>
            <person name="Fawcett J.A."/>
            <person name="Gundlach H."/>
            <person name="Hanada K."/>
            <person name="Heyl A."/>
            <person name="Hicks K.A."/>
            <person name="Hugh J."/>
            <person name="Lohr M."/>
            <person name="Mayer K."/>
            <person name="Melkozernov A."/>
            <person name="Murata T."/>
            <person name="Nelson D."/>
            <person name="Pils B."/>
            <person name="Prigge M."/>
            <person name="Reiss B."/>
            <person name="Renner T."/>
            <person name="Rombauts S."/>
            <person name="Rushton P."/>
            <person name="Sanderfoot A."/>
            <person name="Schween G."/>
            <person name="Shiu S.-H."/>
            <person name="Stueber K."/>
            <person name="Theodoulou F.L."/>
            <person name="Tu H."/>
            <person name="Van de Peer Y."/>
            <person name="Verrier P.J."/>
            <person name="Waters E."/>
            <person name="Wood A."/>
            <person name="Yang L."/>
            <person name="Cove D."/>
            <person name="Cuming A."/>
            <person name="Hasebe M."/>
            <person name="Lucas S."/>
            <person name="Mishler D.B."/>
            <person name="Reski R."/>
            <person name="Grigoriev I."/>
            <person name="Quatrano R.S."/>
            <person name="Boore J.L."/>
        </authorList>
    </citation>
    <scope>NUCLEOTIDE SEQUENCE [LARGE SCALE GENOMIC DNA]</scope>
    <source>
        <strain evidence="2 3">cv. Gransden 2004</strain>
    </source>
</reference>
<dbReference type="Gramene" id="Pp3c2_30280V3.2">
    <property type="protein sequence ID" value="Pp3c2_30280V3.2"/>
    <property type="gene ID" value="Pp3c2_30280"/>
</dbReference>
<dbReference type="AlphaFoldDB" id="A0A2K1L3P0"/>
<sequence>MLSTNSNPQSRKYAQIREETKESSFGEFTYMEPMHRSLSSKLYASLSYKSLRKVKDFGGSDEQEEAFSKENGNWAIRTLPERWRMTRNLDTPSRTYQQKVTIDLSLTTSYRKEGTNYIIRGEIFDILWDSNMFSNEDYCRGWFVDELQIRFQPLWSQEEIVCGALFPPTSNASAYFGNSNAVGITGYICRNPSIAVTMTNTKSQQTSQPMYKCKWERGPNGRVSFIWKLNLWCPSSDLQYPKLYNPSRGWSGAKVPMLPPDYEKGNFNGLDFKPSVEWVVPAAIVRAGQAAWCVTVSAHVSFVSSRKRFILPNNQYFVAQSFSKSKPWRFSKRTSDHMEEWQSLSSSCRRSARHSRRNSS</sequence>
<evidence type="ECO:0000313" key="3">
    <source>
        <dbReference type="Proteomes" id="UP000006727"/>
    </source>
</evidence>
<gene>
    <name evidence="2" type="primary">LOC112279188</name>
    <name evidence="1" type="ORF">PHYPA_003426</name>
</gene>
<reference evidence="2" key="3">
    <citation type="submission" date="2020-12" db="UniProtKB">
        <authorList>
            <consortium name="EnsemblPlants"/>
        </authorList>
    </citation>
    <scope>IDENTIFICATION</scope>
</reference>
<protein>
    <submittedName>
        <fullName evidence="1 2">Uncharacterized protein</fullName>
    </submittedName>
</protein>